<keyword evidence="1" id="KW-0227">DNA damage</keyword>
<dbReference type="Proteomes" id="UP001250214">
    <property type="component" value="Unassembled WGS sequence"/>
</dbReference>
<dbReference type="CDD" id="cd06445">
    <property type="entry name" value="ATase"/>
    <property type="match status" value="1"/>
</dbReference>
<dbReference type="Gene3D" id="3.40.10.10">
    <property type="entry name" value="DNA Methylphosphotriester Repair Domain"/>
    <property type="match status" value="1"/>
</dbReference>
<sequence>MSNDPLLEGLAELTTDAPPQLLDRVAARWVTVDGPLGDVFVAYTDHGIAYLRPAGASAADDFRERFRRPLLPGARPPAGLAPALRSGATSGLEIDLRGLTAFQAAVLRTTREIPRGQLRPYAWIAHQLGRPRAVRAVGSALATNPVPLLIPCHRVTRADGTTGQYIFGAHAKQHLLAAEGVDLEYLHALARRGVHYLANADTTVVCHPTCPAARQTPTAGRREFRTLPEARAAGYQPCGHCRPAIGGQG</sequence>
<feature type="domain" description="Methylated-DNA-[protein]-cysteine S-methyltransferase DNA binding" evidence="3">
    <location>
        <begin position="101"/>
        <end position="181"/>
    </location>
</feature>
<dbReference type="PANTHER" id="PTHR10815">
    <property type="entry name" value="METHYLATED-DNA--PROTEIN-CYSTEINE METHYLTRANSFERASE"/>
    <property type="match status" value="1"/>
</dbReference>
<evidence type="ECO:0000256" key="2">
    <source>
        <dbReference type="ARBA" id="ARBA00023159"/>
    </source>
</evidence>
<evidence type="ECO:0000259" key="4">
    <source>
        <dbReference type="Pfam" id="PF02805"/>
    </source>
</evidence>
<keyword evidence="2" id="KW-0010">Activator</keyword>
<reference evidence="6" key="1">
    <citation type="submission" date="2023-07" db="EMBL/GenBank/DDBJ databases">
        <title>Novel species in the genus Lipingzhangella isolated from Sambhar Salt Lake.</title>
        <authorList>
            <person name="Jiya N."/>
            <person name="Kajale S."/>
            <person name="Sharma A."/>
        </authorList>
    </citation>
    <scope>NUCLEOTIDE SEQUENCE [LARGE SCALE GENOMIC DNA]</scope>
    <source>
        <strain evidence="6">LS1_29</strain>
    </source>
</reference>
<dbReference type="InterPro" id="IPR036217">
    <property type="entry name" value="MethylDNA_cys_MeTrfase_DNAb"/>
</dbReference>
<evidence type="ECO:0000313" key="5">
    <source>
        <dbReference type="EMBL" id="MDS1269656.1"/>
    </source>
</evidence>
<dbReference type="Gene3D" id="1.10.10.10">
    <property type="entry name" value="Winged helix-like DNA-binding domain superfamily/Winged helix DNA-binding domain"/>
    <property type="match status" value="1"/>
</dbReference>
<dbReference type="InterPro" id="IPR036388">
    <property type="entry name" value="WH-like_DNA-bd_sf"/>
</dbReference>
<evidence type="ECO:0000259" key="3">
    <source>
        <dbReference type="Pfam" id="PF01035"/>
    </source>
</evidence>
<keyword evidence="6" id="KW-1185">Reference proteome</keyword>
<evidence type="ECO:0000256" key="1">
    <source>
        <dbReference type="ARBA" id="ARBA00022763"/>
    </source>
</evidence>
<dbReference type="InterPro" id="IPR035451">
    <property type="entry name" value="Ada-like_dom_sf"/>
</dbReference>
<dbReference type="EMBL" id="JAVLVT010000001">
    <property type="protein sequence ID" value="MDS1269656.1"/>
    <property type="molecule type" value="Genomic_DNA"/>
</dbReference>
<comment type="caution">
    <text evidence="5">The sequence shown here is derived from an EMBL/GenBank/DDBJ whole genome shotgun (WGS) entry which is preliminary data.</text>
</comment>
<feature type="domain" description="Ada DNA repair metal-binding" evidence="4">
    <location>
        <begin position="193"/>
        <end position="243"/>
    </location>
</feature>
<dbReference type="GO" id="GO:0032259">
    <property type="term" value="P:methylation"/>
    <property type="evidence" value="ECO:0007669"/>
    <property type="project" value="UniProtKB-KW"/>
</dbReference>
<dbReference type="RefSeq" id="WP_310911114.1">
    <property type="nucleotide sequence ID" value="NZ_JAVLVT010000001.1"/>
</dbReference>
<dbReference type="GO" id="GO:0003908">
    <property type="term" value="F:methylated-DNA-[protein]-cysteine S-methyltransferase activity"/>
    <property type="evidence" value="ECO:0007669"/>
    <property type="project" value="UniProtKB-EC"/>
</dbReference>
<dbReference type="InterPro" id="IPR004026">
    <property type="entry name" value="Ada_DNA_repair_Zn-bd"/>
</dbReference>
<keyword evidence="5" id="KW-0808">Transferase</keyword>
<dbReference type="PANTHER" id="PTHR10815:SF13">
    <property type="entry name" value="METHYLATED-DNA--PROTEIN-CYSTEINE METHYLTRANSFERASE"/>
    <property type="match status" value="1"/>
</dbReference>
<keyword evidence="5" id="KW-0489">Methyltransferase</keyword>
<accession>A0ABU2H2X5</accession>
<organism evidence="5 6">
    <name type="scientific">Lipingzhangella rawalii</name>
    <dbReference type="NCBI Taxonomy" id="2055835"/>
    <lineage>
        <taxon>Bacteria</taxon>
        <taxon>Bacillati</taxon>
        <taxon>Actinomycetota</taxon>
        <taxon>Actinomycetes</taxon>
        <taxon>Streptosporangiales</taxon>
        <taxon>Nocardiopsidaceae</taxon>
        <taxon>Lipingzhangella</taxon>
    </lineage>
</organism>
<gene>
    <name evidence="5" type="ORF">RIF23_05045</name>
</gene>
<dbReference type="EC" id="2.1.1.63" evidence="5"/>
<dbReference type="SUPFAM" id="SSF46767">
    <property type="entry name" value="Methylated DNA-protein cysteine methyltransferase, C-terminal domain"/>
    <property type="match status" value="1"/>
</dbReference>
<dbReference type="InterPro" id="IPR014048">
    <property type="entry name" value="MethylDNA_cys_MeTrfase_DNA-bd"/>
</dbReference>
<dbReference type="Pfam" id="PF01035">
    <property type="entry name" value="DNA_binding_1"/>
    <property type="match status" value="1"/>
</dbReference>
<dbReference type="Pfam" id="PF02805">
    <property type="entry name" value="Ada_Zn_binding"/>
    <property type="match status" value="1"/>
</dbReference>
<dbReference type="NCBIfam" id="TIGR00589">
    <property type="entry name" value="ogt"/>
    <property type="match status" value="1"/>
</dbReference>
<protein>
    <submittedName>
        <fullName evidence="5">Methylated-DNA--[protein]-cysteine S-methyltransferase</fullName>
        <ecNumber evidence="5">2.1.1.63</ecNumber>
    </submittedName>
</protein>
<proteinExistence type="predicted"/>
<evidence type="ECO:0000313" key="6">
    <source>
        <dbReference type="Proteomes" id="UP001250214"/>
    </source>
</evidence>
<name>A0ABU2H2X5_9ACTN</name>
<dbReference type="SUPFAM" id="SSF57884">
    <property type="entry name" value="Ada DNA repair protein, N-terminal domain (N-Ada 10)"/>
    <property type="match status" value="1"/>
</dbReference>